<feature type="region of interest" description="Disordered" evidence="1">
    <location>
        <begin position="183"/>
        <end position="279"/>
    </location>
</feature>
<evidence type="ECO:0000256" key="1">
    <source>
        <dbReference type="SAM" id="MobiDB-lite"/>
    </source>
</evidence>
<comment type="caution">
    <text evidence="3">The sequence shown here is derived from an EMBL/GenBank/DDBJ whole genome shotgun (WGS) entry which is preliminary data.</text>
</comment>
<evidence type="ECO:0000259" key="2">
    <source>
        <dbReference type="Pfam" id="PF11268"/>
    </source>
</evidence>
<feature type="compositionally biased region" description="Polar residues" evidence="1">
    <location>
        <begin position="183"/>
        <end position="202"/>
    </location>
</feature>
<feature type="compositionally biased region" description="Basic residues" evidence="1">
    <location>
        <begin position="245"/>
        <end position="257"/>
    </location>
</feature>
<dbReference type="InterPro" id="IPR021421">
    <property type="entry name" value="DUF3071"/>
</dbReference>
<dbReference type="InterPro" id="IPR047682">
    <property type="entry name" value="SepH-like"/>
</dbReference>
<sequence length="279" mass="31217">MPMRELRLVPAESSASSLVFTTDDSEEFFVEVTSELREILDKKVEEAAAPEPETSYAAPLSLRPREIQERIRAGASVEELAEDMGVTPARIESFAHPVLTERHRMAELARAGYLQAPSTPGAPTVGELVAQAFSRHDYDLERATWDAYRDSTGTWIATVTWTAGFTEYVAEWYVTLKQTGPTIVEPKNSTATDLISPRSSLSYDEPEQMEEEPETPEPEDEMITGELSGDDSFLQNPPAENRRRAGEHRKRKRRKSSTPHWEDVLLGVRATRPPNGGKD</sequence>
<protein>
    <recommendedName>
        <fullName evidence="2">DUF3071 domain-containing protein</fullName>
    </recommendedName>
</protein>
<name>A0ABM9XN12_9CORY</name>
<evidence type="ECO:0000313" key="4">
    <source>
        <dbReference type="Proteomes" id="UP000006237"/>
    </source>
</evidence>
<dbReference type="Proteomes" id="UP000006237">
    <property type="component" value="Unassembled WGS sequence"/>
</dbReference>
<reference evidence="3 4" key="1">
    <citation type="submission" date="2009-01" db="EMBL/GenBank/DDBJ databases">
        <authorList>
            <person name="Qin X."/>
            <person name="Bachman B."/>
            <person name="Battles P."/>
            <person name="Bell A."/>
            <person name="Bess C."/>
            <person name="Bickham C."/>
            <person name="Chaboub L."/>
            <person name="Chen D."/>
            <person name="Coyle M."/>
            <person name="Deiros D.R."/>
            <person name="Dinh H."/>
            <person name="Forbes L."/>
            <person name="Fowler G."/>
            <person name="Francisco L."/>
            <person name="Fu Q."/>
            <person name="Gubbala S."/>
            <person name="Hale W."/>
            <person name="Han Y."/>
            <person name="Hemphill L."/>
            <person name="Highlander S.K."/>
            <person name="Hirani K."/>
            <person name="Hogues M."/>
            <person name="Jackson L."/>
            <person name="Jakkamsetti A."/>
            <person name="Javaid M."/>
            <person name="Jiang H."/>
            <person name="Korchina V."/>
            <person name="Kovar C."/>
            <person name="Lara F."/>
            <person name="Lee S."/>
            <person name="Mata R."/>
            <person name="Mathew T."/>
            <person name="Moen C."/>
            <person name="Morales K."/>
            <person name="Munidasa M."/>
            <person name="Nazareth L."/>
            <person name="Ngo R."/>
            <person name="Nguyen L."/>
            <person name="Okwuonu G."/>
            <person name="Ongeri F."/>
            <person name="Patil S."/>
            <person name="Petrosino J."/>
            <person name="Pham C."/>
            <person name="Pham P."/>
            <person name="Pu L.-L."/>
            <person name="Puazo M."/>
            <person name="Raj R."/>
            <person name="Reid J."/>
            <person name="Rouhana J."/>
            <person name="Saada N."/>
            <person name="Shang Y."/>
            <person name="Simmons D."/>
            <person name="Thornton R."/>
            <person name="Warren J."/>
            <person name="Weissenberger G."/>
            <person name="Zhang J."/>
            <person name="Zhang L."/>
            <person name="Zhou C."/>
            <person name="Zhu D."/>
            <person name="Muzny D."/>
            <person name="Worley K."/>
            <person name="Gibbs R."/>
        </authorList>
    </citation>
    <scope>NUCLEOTIDE SEQUENCE [LARGE SCALE GENOMIC DNA]</scope>
    <source>
        <strain evidence="3 4">ATCC 51866</strain>
    </source>
</reference>
<organism evidence="3 4">
    <name type="scientific">Corynebacterium glucuronolyticum ATCC 51866</name>
    <dbReference type="NCBI Taxonomy" id="548478"/>
    <lineage>
        <taxon>Bacteria</taxon>
        <taxon>Bacillati</taxon>
        <taxon>Actinomycetota</taxon>
        <taxon>Actinomycetes</taxon>
        <taxon>Mycobacteriales</taxon>
        <taxon>Corynebacteriaceae</taxon>
        <taxon>Corynebacterium</taxon>
    </lineage>
</organism>
<keyword evidence="4" id="KW-1185">Reference proteome</keyword>
<feature type="domain" description="DUF3071" evidence="2">
    <location>
        <begin position="3"/>
        <end position="173"/>
    </location>
</feature>
<accession>A0ABM9XN12</accession>
<dbReference type="NCBIfam" id="NF040712">
    <property type="entry name" value="SepH"/>
    <property type="match status" value="1"/>
</dbReference>
<feature type="compositionally biased region" description="Acidic residues" evidence="1">
    <location>
        <begin position="204"/>
        <end position="223"/>
    </location>
</feature>
<gene>
    <name evidence="3" type="ORF">HMPREF0293_1698</name>
</gene>
<dbReference type="EMBL" id="ACHF01000067">
    <property type="protein sequence ID" value="EEI62549.1"/>
    <property type="molecule type" value="Genomic_DNA"/>
</dbReference>
<proteinExistence type="predicted"/>
<evidence type="ECO:0000313" key="3">
    <source>
        <dbReference type="EMBL" id="EEI62549.1"/>
    </source>
</evidence>
<dbReference type="Pfam" id="PF11268">
    <property type="entry name" value="DUF3071"/>
    <property type="match status" value="1"/>
</dbReference>